<dbReference type="WBParaSite" id="NBR_0000913001-mRNA-1">
    <property type="protein sequence ID" value="NBR_0000913001-mRNA-1"/>
    <property type="gene ID" value="NBR_0000913001"/>
</dbReference>
<feature type="compositionally biased region" description="Basic and acidic residues" evidence="1">
    <location>
        <begin position="87"/>
        <end position="96"/>
    </location>
</feature>
<reference evidence="4" key="1">
    <citation type="submission" date="2017-02" db="UniProtKB">
        <authorList>
            <consortium name="WormBaseParasite"/>
        </authorList>
    </citation>
    <scope>IDENTIFICATION</scope>
</reference>
<evidence type="ECO:0000313" key="4">
    <source>
        <dbReference type="WBParaSite" id="NBR_0000913001-mRNA-1"/>
    </source>
</evidence>
<sequence>MFVAADDLGILAFKSNRTTLMVVQKWMDYRPLRLSREQGRKLRRRSQESLASDDALNLSLFGQAQIKHTRQPQGGPSTGICSNILENNHRNRFREE</sequence>
<proteinExistence type="predicted"/>
<name>A0A0N4Y0P9_NIPBR</name>
<feature type="compositionally biased region" description="Polar residues" evidence="1">
    <location>
        <begin position="71"/>
        <end position="86"/>
    </location>
</feature>
<gene>
    <name evidence="2" type="ORF">NBR_LOCUS9131</name>
</gene>
<accession>A0A0N4Y0P9</accession>
<feature type="region of interest" description="Disordered" evidence="1">
    <location>
        <begin position="68"/>
        <end position="96"/>
    </location>
</feature>
<dbReference type="EMBL" id="UYSL01020097">
    <property type="protein sequence ID" value="VDL72720.1"/>
    <property type="molecule type" value="Genomic_DNA"/>
</dbReference>
<evidence type="ECO:0000256" key="1">
    <source>
        <dbReference type="SAM" id="MobiDB-lite"/>
    </source>
</evidence>
<dbReference type="AlphaFoldDB" id="A0A0N4Y0P9"/>
<protein>
    <submittedName>
        <fullName evidence="2 4">Uncharacterized protein</fullName>
    </submittedName>
</protein>
<organism evidence="4">
    <name type="scientific">Nippostrongylus brasiliensis</name>
    <name type="common">Rat hookworm</name>
    <dbReference type="NCBI Taxonomy" id="27835"/>
    <lineage>
        <taxon>Eukaryota</taxon>
        <taxon>Metazoa</taxon>
        <taxon>Ecdysozoa</taxon>
        <taxon>Nematoda</taxon>
        <taxon>Chromadorea</taxon>
        <taxon>Rhabditida</taxon>
        <taxon>Rhabditina</taxon>
        <taxon>Rhabditomorpha</taxon>
        <taxon>Strongyloidea</taxon>
        <taxon>Heligmosomidae</taxon>
        <taxon>Nippostrongylus</taxon>
    </lineage>
</organism>
<evidence type="ECO:0000313" key="3">
    <source>
        <dbReference type="Proteomes" id="UP000271162"/>
    </source>
</evidence>
<reference evidence="2 3" key="2">
    <citation type="submission" date="2018-11" db="EMBL/GenBank/DDBJ databases">
        <authorList>
            <consortium name="Pathogen Informatics"/>
        </authorList>
    </citation>
    <scope>NUCLEOTIDE SEQUENCE [LARGE SCALE GENOMIC DNA]</scope>
</reference>
<evidence type="ECO:0000313" key="2">
    <source>
        <dbReference type="EMBL" id="VDL72720.1"/>
    </source>
</evidence>
<keyword evidence="3" id="KW-1185">Reference proteome</keyword>
<dbReference type="Proteomes" id="UP000271162">
    <property type="component" value="Unassembled WGS sequence"/>
</dbReference>